<name>A0A9P8P6B3_9ASCO</name>
<proteinExistence type="predicted"/>
<organism evidence="1 2">
    <name type="scientific">Ogataea philodendri</name>
    <dbReference type="NCBI Taxonomy" id="1378263"/>
    <lineage>
        <taxon>Eukaryota</taxon>
        <taxon>Fungi</taxon>
        <taxon>Dikarya</taxon>
        <taxon>Ascomycota</taxon>
        <taxon>Saccharomycotina</taxon>
        <taxon>Pichiomycetes</taxon>
        <taxon>Pichiales</taxon>
        <taxon>Pichiaceae</taxon>
        <taxon>Ogataea</taxon>
    </lineage>
</organism>
<dbReference type="Proteomes" id="UP000769157">
    <property type="component" value="Unassembled WGS sequence"/>
</dbReference>
<comment type="caution">
    <text evidence="1">The sequence shown here is derived from an EMBL/GenBank/DDBJ whole genome shotgun (WGS) entry which is preliminary data.</text>
</comment>
<protein>
    <submittedName>
        <fullName evidence="1">Uncharacterized protein</fullName>
    </submittedName>
</protein>
<sequence>MNAEFGFSGAKNWENGLFSQIIGFMDKALWSAALLTFKPLNTPQTVDAVRKGSVAPLPVVPNFVESRYLVAPVISAVAADHSKMSIKIQTTRNR</sequence>
<dbReference type="RefSeq" id="XP_046061234.1">
    <property type="nucleotide sequence ID" value="XM_046205274.1"/>
</dbReference>
<keyword evidence="2" id="KW-1185">Reference proteome</keyword>
<dbReference type="EMBL" id="JAEUBE010000295">
    <property type="protein sequence ID" value="KAH3666030.1"/>
    <property type="molecule type" value="Genomic_DNA"/>
</dbReference>
<evidence type="ECO:0000313" key="1">
    <source>
        <dbReference type="EMBL" id="KAH3666030.1"/>
    </source>
</evidence>
<evidence type="ECO:0000313" key="2">
    <source>
        <dbReference type="Proteomes" id="UP000769157"/>
    </source>
</evidence>
<reference evidence="1" key="2">
    <citation type="submission" date="2021-01" db="EMBL/GenBank/DDBJ databases">
        <authorList>
            <person name="Schikora-Tamarit M.A."/>
        </authorList>
    </citation>
    <scope>NUCLEOTIDE SEQUENCE</scope>
    <source>
        <strain evidence="1">CBS6075</strain>
    </source>
</reference>
<dbReference type="GeneID" id="70236184"/>
<dbReference type="AlphaFoldDB" id="A0A9P8P6B3"/>
<accession>A0A9P8P6B3</accession>
<gene>
    <name evidence="1" type="ORF">OGAPHI_004219</name>
</gene>
<reference evidence="1" key="1">
    <citation type="journal article" date="2021" name="Open Biol.">
        <title>Shared evolutionary footprints suggest mitochondrial oxidative damage underlies multiple complex I losses in fungi.</title>
        <authorList>
            <person name="Schikora-Tamarit M.A."/>
            <person name="Marcet-Houben M."/>
            <person name="Nosek J."/>
            <person name="Gabaldon T."/>
        </authorList>
    </citation>
    <scope>NUCLEOTIDE SEQUENCE</scope>
    <source>
        <strain evidence="1">CBS6075</strain>
    </source>
</reference>